<dbReference type="Pfam" id="PF00535">
    <property type="entry name" value="Glycos_transf_2"/>
    <property type="match status" value="1"/>
</dbReference>
<dbReference type="RefSeq" id="WP_187241767.1">
    <property type="nucleotide sequence ID" value="NZ_BAAAOK010000008.1"/>
</dbReference>
<dbReference type="Gene3D" id="3.40.50.12580">
    <property type="match status" value="1"/>
</dbReference>
<evidence type="ECO:0000256" key="5">
    <source>
        <dbReference type="ARBA" id="ARBA00022944"/>
    </source>
</evidence>
<dbReference type="PANTHER" id="PTHR37316">
    <property type="entry name" value="TEICHOIC ACID GLYCEROL-PHOSPHATE PRIMASE"/>
    <property type="match status" value="1"/>
</dbReference>
<dbReference type="InterPro" id="IPR001173">
    <property type="entry name" value="Glyco_trans_2-like"/>
</dbReference>
<dbReference type="Proteomes" id="UP000805614">
    <property type="component" value="Unassembled WGS sequence"/>
</dbReference>
<dbReference type="Pfam" id="PF04464">
    <property type="entry name" value="Glyphos_transf"/>
    <property type="match status" value="1"/>
</dbReference>
<feature type="domain" description="Glycosyltransferase 2-like" evidence="7">
    <location>
        <begin position="10"/>
        <end position="148"/>
    </location>
</feature>
<evidence type="ECO:0000259" key="7">
    <source>
        <dbReference type="Pfam" id="PF00535"/>
    </source>
</evidence>
<dbReference type="InterPro" id="IPR043149">
    <property type="entry name" value="TagF_N"/>
</dbReference>
<evidence type="ECO:0000313" key="8">
    <source>
        <dbReference type="EMBL" id="MBC6464785.1"/>
    </source>
</evidence>
<evidence type="ECO:0000256" key="4">
    <source>
        <dbReference type="ARBA" id="ARBA00022679"/>
    </source>
</evidence>
<protein>
    <submittedName>
        <fullName evidence="8">Bifunctional glycosyltransferase family 2 protein/CDP-glycerol:glycerophosphate glycerophosphotransferase</fullName>
    </submittedName>
</protein>
<dbReference type="Gene3D" id="3.90.550.10">
    <property type="entry name" value="Spore Coat Polysaccharide Biosynthesis Protein SpsA, Chain A"/>
    <property type="match status" value="1"/>
</dbReference>
<dbReference type="CDD" id="cd00761">
    <property type="entry name" value="Glyco_tranf_GTA_type"/>
    <property type="match status" value="1"/>
</dbReference>
<dbReference type="Gene3D" id="3.40.50.11820">
    <property type="match status" value="1"/>
</dbReference>
<dbReference type="InterPro" id="IPR051612">
    <property type="entry name" value="Teichoic_Acid_Biosynth"/>
</dbReference>
<dbReference type="InterPro" id="IPR043148">
    <property type="entry name" value="TagF_C"/>
</dbReference>
<evidence type="ECO:0000256" key="2">
    <source>
        <dbReference type="ARBA" id="ARBA00010488"/>
    </source>
</evidence>
<reference evidence="8 9" key="1">
    <citation type="submission" date="2020-06" db="EMBL/GenBank/DDBJ databases">
        <title>Actinomadura xiongansis sp. nov., isolated from soil of Baiyangdian.</title>
        <authorList>
            <person name="Zhang X."/>
        </authorList>
    </citation>
    <scope>NUCLEOTIDE SEQUENCE [LARGE SCALE GENOMIC DNA]</scope>
    <source>
        <strain evidence="8 9">HBUM206468</strain>
    </source>
</reference>
<keyword evidence="5" id="KW-0777">Teichoic acid biosynthesis</keyword>
<evidence type="ECO:0000256" key="1">
    <source>
        <dbReference type="ARBA" id="ARBA00004202"/>
    </source>
</evidence>
<evidence type="ECO:0000256" key="6">
    <source>
        <dbReference type="ARBA" id="ARBA00023136"/>
    </source>
</evidence>
<proteinExistence type="inferred from homology"/>
<dbReference type="InterPro" id="IPR029044">
    <property type="entry name" value="Nucleotide-diphossugar_trans"/>
</dbReference>
<evidence type="ECO:0000313" key="9">
    <source>
        <dbReference type="Proteomes" id="UP000805614"/>
    </source>
</evidence>
<keyword evidence="9" id="KW-1185">Reference proteome</keyword>
<dbReference type="PANTHER" id="PTHR37316:SF3">
    <property type="entry name" value="TEICHOIC ACID GLYCEROL-PHOSPHATE TRANSFERASE"/>
    <property type="match status" value="1"/>
</dbReference>
<sequence>MSLASNISLTVVIPVHKVYGYLRKCLESVLDPECPNLQVIAINDASPDACGELLDTFAERDSRLQVRHLDENAGLGEARNLGLSMATGDYVWFIDSDDYLTADTMPLVFRRLRETRPDVLLLDYARVYWDGRIHRSVQRHLFADPDAPEVFRLEDRLELLEILPFAWNRVIRREFMLRHGLRFTKGYYEDSPVAYPVLFAADRISMLDRVTVCYRQRRQGASITKTVSARHLDVFEQYRSIFGFLDRLGERGEPFRASMFDRMMWHLLIVFAKKDRVPRELRPKFFHEMSRLYTAYRPKSGHILPGGLQGLKYRLVERDTFALFSLLKVLNIGRILVHGGLRRRARAAARATARFLRGRAGRLYYRVQLCLPIDENLAVYAAYWYRGYACNPAAIYEKSRELAPRVRGVWVVRDRGQAANLPAGVEYVIAGTRGHLRLMARAKYFVNNVNFPDDLVKRRGQVHLQTQHGTPLKVMGIEQIGYPLATGGDMDFEALLGRIDRWDFLISANRLTTEVWDRSYPGRHELLEIGYPRNDRFFRATDREVARLRAELGVPEGARAILYAPTHRDYLLGFEPMVHLGRLARGLGDDYVILLRAHYFYRTRDLATRQGWPAGRVLDVSAHPAIEDLCLASDVLLTDYSSIMFDYANLDDRPIVIYANDWDTYVRTRGVNFDLTAEPPGVVATTEAGLIEAFRSGAVWGDVAAKARAEFRRRFCAYDDGNAAERAVRRVILGERPPERRR</sequence>
<comment type="subcellular location">
    <subcellularLocation>
        <location evidence="1">Cell membrane</location>
        <topology evidence="1">Peripheral membrane protein</topology>
    </subcellularLocation>
</comment>
<comment type="similarity">
    <text evidence="2">Belongs to the CDP-glycerol glycerophosphotransferase family.</text>
</comment>
<name>A0ABR7LJV6_9ACTN</name>
<gene>
    <name evidence="8" type="ORF">HKK74_04635</name>
</gene>
<accession>A0ABR7LJV6</accession>
<keyword evidence="3" id="KW-1003">Cell membrane</keyword>
<dbReference type="EMBL" id="JABVEC010000002">
    <property type="protein sequence ID" value="MBC6464785.1"/>
    <property type="molecule type" value="Genomic_DNA"/>
</dbReference>
<dbReference type="InterPro" id="IPR007554">
    <property type="entry name" value="Glycerophosphate_synth"/>
</dbReference>
<dbReference type="SUPFAM" id="SSF53448">
    <property type="entry name" value="Nucleotide-diphospho-sugar transferases"/>
    <property type="match status" value="1"/>
</dbReference>
<keyword evidence="6" id="KW-0472">Membrane</keyword>
<comment type="caution">
    <text evidence="8">The sequence shown here is derived from an EMBL/GenBank/DDBJ whole genome shotgun (WGS) entry which is preliminary data.</text>
</comment>
<evidence type="ECO:0000256" key="3">
    <source>
        <dbReference type="ARBA" id="ARBA00022475"/>
    </source>
</evidence>
<organism evidence="8 9">
    <name type="scientific">Actinomadura alba</name>
    <dbReference type="NCBI Taxonomy" id="406431"/>
    <lineage>
        <taxon>Bacteria</taxon>
        <taxon>Bacillati</taxon>
        <taxon>Actinomycetota</taxon>
        <taxon>Actinomycetes</taxon>
        <taxon>Streptosporangiales</taxon>
        <taxon>Thermomonosporaceae</taxon>
        <taxon>Actinomadura</taxon>
    </lineage>
</organism>
<keyword evidence="4" id="KW-0808">Transferase</keyword>
<dbReference type="SUPFAM" id="SSF53756">
    <property type="entry name" value="UDP-Glycosyltransferase/glycogen phosphorylase"/>
    <property type="match status" value="1"/>
</dbReference>